<dbReference type="InterPro" id="IPR004316">
    <property type="entry name" value="SWEET_rpt"/>
</dbReference>
<evidence type="ECO:0000256" key="5">
    <source>
        <dbReference type="ARBA" id="ARBA00022597"/>
    </source>
</evidence>
<dbReference type="Proteomes" id="UP001157006">
    <property type="component" value="Chromosome 1L"/>
</dbReference>
<evidence type="ECO:0000256" key="6">
    <source>
        <dbReference type="ARBA" id="ARBA00022692"/>
    </source>
</evidence>
<evidence type="ECO:0000256" key="8">
    <source>
        <dbReference type="ARBA" id="ARBA00022989"/>
    </source>
</evidence>
<sequence>MSNFIDMSYYPELAKYFGVLGNIISCMVFLAPVKTFYRIYKNKCTEGFQSLPYLVALFSCMLWLFYGIIKTRSMFIVTINSIGCGIEVIYCIMYIAYAPRAARKSTIKTFVAMNVVLFTLILLVTQFAIPEDHKVHILGWICVVVSVIVFASPLMIVVRVVKTRSVQFMPFSLSLFLTLSAIIWFGHGFFKQDVCIYLPNVVGFLLGIIQMVLYAYYSKYGDNNDDKQDQGISIAVVNPLDENDDIIEEVNSQQLQVKKHGLEDENEKQGKNVEAI</sequence>
<dbReference type="FunFam" id="1.20.1280.290:FF:000001">
    <property type="entry name" value="Bidirectional sugar transporter SWEET"/>
    <property type="match status" value="1"/>
</dbReference>
<dbReference type="Gene3D" id="1.20.1280.290">
    <property type="match status" value="2"/>
</dbReference>
<name>A0AAV0Z0A1_VICFA</name>
<comment type="subcellular location">
    <subcellularLocation>
        <location evidence="1 10">Cell membrane</location>
        <topology evidence="1 10">Multi-pass membrane protein</topology>
    </subcellularLocation>
</comment>
<keyword evidence="12" id="KW-1185">Reference proteome</keyword>
<comment type="similarity">
    <text evidence="2 10">Belongs to the SWEET sugar transporter family.</text>
</comment>
<reference evidence="11 12" key="1">
    <citation type="submission" date="2023-01" db="EMBL/GenBank/DDBJ databases">
        <authorList>
            <person name="Kreplak J."/>
        </authorList>
    </citation>
    <scope>NUCLEOTIDE SEQUENCE [LARGE SCALE GENOMIC DNA]</scope>
</reference>
<evidence type="ECO:0000313" key="11">
    <source>
        <dbReference type="EMBL" id="CAI8591486.1"/>
    </source>
</evidence>
<feature type="transmembrane region" description="Helical" evidence="10">
    <location>
        <begin position="13"/>
        <end position="31"/>
    </location>
</feature>
<protein>
    <recommendedName>
        <fullName evidence="10">Bidirectional sugar transporter SWEET</fullName>
    </recommendedName>
</protein>
<evidence type="ECO:0000256" key="9">
    <source>
        <dbReference type="ARBA" id="ARBA00023136"/>
    </source>
</evidence>
<evidence type="ECO:0000256" key="7">
    <source>
        <dbReference type="ARBA" id="ARBA00022737"/>
    </source>
</evidence>
<dbReference type="AlphaFoldDB" id="A0AAV0Z0A1"/>
<dbReference type="EMBL" id="OX451736">
    <property type="protein sequence ID" value="CAI8591486.1"/>
    <property type="molecule type" value="Genomic_DNA"/>
</dbReference>
<evidence type="ECO:0000256" key="10">
    <source>
        <dbReference type="RuleBase" id="RU910715"/>
    </source>
</evidence>
<feature type="transmembrane region" description="Helical" evidence="10">
    <location>
        <begin position="170"/>
        <end position="190"/>
    </location>
</feature>
<keyword evidence="3 10" id="KW-0813">Transport</keyword>
<gene>
    <name evidence="11" type="ORF">VFH_I490000</name>
</gene>
<evidence type="ECO:0000256" key="1">
    <source>
        <dbReference type="ARBA" id="ARBA00004651"/>
    </source>
</evidence>
<evidence type="ECO:0000256" key="2">
    <source>
        <dbReference type="ARBA" id="ARBA00007809"/>
    </source>
</evidence>
<keyword evidence="7" id="KW-0677">Repeat</keyword>
<feature type="transmembrane region" description="Helical" evidence="10">
    <location>
        <begin position="51"/>
        <end position="69"/>
    </location>
</feature>
<comment type="function">
    <text evidence="10">Mediates both low-affinity uptake and efflux of sugar across the membrane.</text>
</comment>
<keyword evidence="5 10" id="KW-0762">Sugar transport</keyword>
<evidence type="ECO:0000313" key="12">
    <source>
        <dbReference type="Proteomes" id="UP001157006"/>
    </source>
</evidence>
<keyword evidence="4" id="KW-1003">Cell membrane</keyword>
<dbReference type="InterPro" id="IPR047664">
    <property type="entry name" value="SWEET"/>
</dbReference>
<keyword evidence="8 10" id="KW-1133">Transmembrane helix</keyword>
<dbReference type="PANTHER" id="PTHR10791:SF222">
    <property type="entry name" value="BIDIRECTIONAL SUGAR TRANSPORTER SWEET15"/>
    <property type="match status" value="1"/>
</dbReference>
<feature type="transmembrane region" description="Helical" evidence="10">
    <location>
        <begin position="75"/>
        <end position="97"/>
    </location>
</feature>
<dbReference type="GO" id="GO:0005886">
    <property type="term" value="C:plasma membrane"/>
    <property type="evidence" value="ECO:0007669"/>
    <property type="project" value="UniProtKB-SubCell"/>
</dbReference>
<feature type="transmembrane region" description="Helical" evidence="10">
    <location>
        <begin position="135"/>
        <end position="158"/>
    </location>
</feature>
<evidence type="ECO:0000256" key="4">
    <source>
        <dbReference type="ARBA" id="ARBA00022475"/>
    </source>
</evidence>
<accession>A0AAV0Z0A1</accession>
<dbReference type="GO" id="GO:0051119">
    <property type="term" value="F:sugar transmembrane transporter activity"/>
    <property type="evidence" value="ECO:0007669"/>
    <property type="project" value="InterPro"/>
</dbReference>
<dbReference type="FunFam" id="1.20.1280.290:FF:000003">
    <property type="entry name" value="Bidirectional sugar transporter SWEET"/>
    <property type="match status" value="1"/>
</dbReference>
<dbReference type="Pfam" id="PF03083">
    <property type="entry name" value="MtN3_slv"/>
    <property type="match status" value="2"/>
</dbReference>
<proteinExistence type="inferred from homology"/>
<feature type="transmembrane region" description="Helical" evidence="10">
    <location>
        <begin position="109"/>
        <end position="129"/>
    </location>
</feature>
<organism evidence="11 12">
    <name type="scientific">Vicia faba</name>
    <name type="common">Broad bean</name>
    <name type="synonym">Faba vulgaris</name>
    <dbReference type="NCBI Taxonomy" id="3906"/>
    <lineage>
        <taxon>Eukaryota</taxon>
        <taxon>Viridiplantae</taxon>
        <taxon>Streptophyta</taxon>
        <taxon>Embryophyta</taxon>
        <taxon>Tracheophyta</taxon>
        <taxon>Spermatophyta</taxon>
        <taxon>Magnoliopsida</taxon>
        <taxon>eudicotyledons</taxon>
        <taxon>Gunneridae</taxon>
        <taxon>Pentapetalae</taxon>
        <taxon>rosids</taxon>
        <taxon>fabids</taxon>
        <taxon>Fabales</taxon>
        <taxon>Fabaceae</taxon>
        <taxon>Papilionoideae</taxon>
        <taxon>50 kb inversion clade</taxon>
        <taxon>NPAAA clade</taxon>
        <taxon>Hologalegina</taxon>
        <taxon>IRL clade</taxon>
        <taxon>Fabeae</taxon>
        <taxon>Vicia</taxon>
    </lineage>
</organism>
<evidence type="ECO:0000256" key="3">
    <source>
        <dbReference type="ARBA" id="ARBA00022448"/>
    </source>
</evidence>
<dbReference type="PANTHER" id="PTHR10791">
    <property type="entry name" value="RAG1-ACTIVATING PROTEIN 1"/>
    <property type="match status" value="1"/>
</dbReference>
<dbReference type="GO" id="GO:0008515">
    <property type="term" value="F:sucrose transmembrane transporter activity"/>
    <property type="evidence" value="ECO:0007669"/>
    <property type="project" value="UniProtKB-ARBA"/>
</dbReference>
<feature type="transmembrane region" description="Helical" evidence="10">
    <location>
        <begin position="196"/>
        <end position="217"/>
    </location>
</feature>
<keyword evidence="6 10" id="KW-0812">Transmembrane</keyword>
<keyword evidence="9 10" id="KW-0472">Membrane</keyword>